<dbReference type="Pfam" id="PF10497">
    <property type="entry name" value="zf-4CXXC_R1"/>
    <property type="match status" value="1"/>
</dbReference>
<comment type="subcellular location">
    <subcellularLocation>
        <location evidence="2">Cytoplasm</location>
    </subcellularLocation>
    <subcellularLocation>
        <location evidence="1">Nucleus</location>
    </subcellularLocation>
</comment>
<sequence length="591" mass="64926">MGARGRKRAAPVNTDNVDGNTQKNSEYEQLREKRIKENLERMQKLGIFDISLKLKPVRTPIVRKTPQRLSPVQRSGPTRRSSRLQSATPVSYSEVHLSKIDDSLDGKHHLLREEGAKPEIYTEEHEKLLGSTDLSWTFFVDGYGNDGKRIYDPVKGKTCHQCRQKTLGHRTHCSNCQIVQGQFCGDCLYMRYGEHVLEANKNPNWLCPVCRGICNCSLCRQAKGWAPTGALYRKIARLGYKSVAHYLIQTHRATVSTENNLTPFSAKRSLPFSDMEGTRKDEGLCEVKPVAYDANEPNLAPESSTEPLLKSIVAESLLLLKPYPENSGTDLVLSGDNVGNFSIDNKSGNENAVLVVGSSLTSQTEVKPVDYDGHEPNLAPESSTVPLLKSIVEPLLLLKHDSENSVNNLVLSCDNAGNISVDNKSGNENVVLVGNSLTSQTEVKPTLLPESGTEPLLKSIAEPLLLLKHDSENSGKNLVLSCDNAGNFSADNKLGNENAVLVGSALTSSTPVLTELNDVFKGKSQLGDEFDIGKMQSKEEKVDSICVLDDKNCDEVAPEVSSKSKKKPCRAVFDTIAGRLRQRRGRSNVEA</sequence>
<feature type="region of interest" description="Disordered" evidence="10">
    <location>
        <begin position="63"/>
        <end position="90"/>
    </location>
</feature>
<dbReference type="InterPro" id="IPR018866">
    <property type="entry name" value="Znf-4CXXC_R1"/>
</dbReference>
<evidence type="ECO:0000256" key="4">
    <source>
        <dbReference type="ARBA" id="ARBA00022499"/>
    </source>
</evidence>
<evidence type="ECO:0000256" key="2">
    <source>
        <dbReference type="ARBA" id="ARBA00004496"/>
    </source>
</evidence>
<feature type="region of interest" description="Disordered" evidence="10">
    <location>
        <begin position="1"/>
        <end position="27"/>
    </location>
</feature>
<evidence type="ECO:0000256" key="7">
    <source>
        <dbReference type="ARBA" id="ARBA00023015"/>
    </source>
</evidence>
<evidence type="ECO:0000256" key="8">
    <source>
        <dbReference type="ARBA" id="ARBA00023163"/>
    </source>
</evidence>
<keyword evidence="6" id="KW-0832">Ubl conjugation</keyword>
<dbReference type="Proteomes" id="UP000694930">
    <property type="component" value="Chromosome 2"/>
</dbReference>
<evidence type="ECO:0000313" key="12">
    <source>
        <dbReference type="Proteomes" id="UP000694930"/>
    </source>
</evidence>
<keyword evidence="4" id="KW-1017">Isopeptide bond</keyword>
<evidence type="ECO:0000256" key="6">
    <source>
        <dbReference type="ARBA" id="ARBA00022843"/>
    </source>
</evidence>
<proteinExistence type="predicted"/>
<evidence type="ECO:0000313" key="13">
    <source>
        <dbReference type="RefSeq" id="XP_015063848.1"/>
    </source>
</evidence>
<keyword evidence="3" id="KW-0963">Cytoplasm</keyword>
<evidence type="ECO:0000256" key="5">
    <source>
        <dbReference type="ARBA" id="ARBA00022553"/>
    </source>
</evidence>
<dbReference type="GeneID" id="107009091"/>
<feature type="domain" description="Zinc-finger" evidence="11">
    <location>
        <begin position="151"/>
        <end position="247"/>
    </location>
</feature>
<keyword evidence="7" id="KW-0805">Transcription regulation</keyword>
<keyword evidence="9" id="KW-0539">Nucleus</keyword>
<accession>A0ABM1FZK8</accession>
<protein>
    <submittedName>
        <fullName evidence="13">Uncharacterized protein LOC107009091</fullName>
    </submittedName>
</protein>
<organism evidence="12 13">
    <name type="scientific">Solanum pennellii</name>
    <name type="common">Tomato</name>
    <name type="synonym">Lycopersicon pennellii</name>
    <dbReference type="NCBI Taxonomy" id="28526"/>
    <lineage>
        <taxon>Eukaryota</taxon>
        <taxon>Viridiplantae</taxon>
        <taxon>Streptophyta</taxon>
        <taxon>Embryophyta</taxon>
        <taxon>Tracheophyta</taxon>
        <taxon>Spermatophyta</taxon>
        <taxon>Magnoliopsida</taxon>
        <taxon>eudicotyledons</taxon>
        <taxon>Gunneridae</taxon>
        <taxon>Pentapetalae</taxon>
        <taxon>asterids</taxon>
        <taxon>lamiids</taxon>
        <taxon>Solanales</taxon>
        <taxon>Solanaceae</taxon>
        <taxon>Solanoideae</taxon>
        <taxon>Solaneae</taxon>
        <taxon>Solanum</taxon>
        <taxon>Solanum subgen. Lycopersicon</taxon>
    </lineage>
</organism>
<name>A0ABM1FZK8_SOLPN</name>
<reference evidence="12" key="1">
    <citation type="journal article" date="2014" name="Nat. Genet.">
        <title>The genome of the stress-tolerant wild tomato species Solanum pennellii.</title>
        <authorList>
            <person name="Bolger A."/>
            <person name="Scossa F."/>
            <person name="Bolger M.E."/>
            <person name="Lanz C."/>
            <person name="Maumus F."/>
            <person name="Tohge T."/>
            <person name="Quesneville H."/>
            <person name="Alseekh S."/>
            <person name="Sorensen I."/>
            <person name="Lichtenstein G."/>
            <person name="Fich E.A."/>
            <person name="Conte M."/>
            <person name="Keller H."/>
            <person name="Schneeberger K."/>
            <person name="Schwacke R."/>
            <person name="Ofner I."/>
            <person name="Vrebalov J."/>
            <person name="Xu Y."/>
            <person name="Osorio S."/>
            <person name="Aflitos S.A."/>
            <person name="Schijlen E."/>
            <person name="Jimenez-Gomez J.M."/>
            <person name="Ryngajllo M."/>
            <person name="Kimura S."/>
            <person name="Kumar R."/>
            <person name="Koenig D."/>
            <person name="Headland L.R."/>
            <person name="Maloof J.N."/>
            <person name="Sinha N."/>
            <person name="van Ham R.C."/>
            <person name="Lankhorst R.K."/>
            <person name="Mao L."/>
            <person name="Vogel A."/>
            <person name="Arsova B."/>
            <person name="Panstruga R."/>
            <person name="Fei Z."/>
            <person name="Rose J.K."/>
            <person name="Zamir D."/>
            <person name="Carrari F."/>
            <person name="Giovannoni J.J."/>
            <person name="Weigel D."/>
            <person name="Usadel B."/>
            <person name="Fernie A.R."/>
        </authorList>
    </citation>
    <scope>NUCLEOTIDE SEQUENCE [LARGE SCALE GENOMIC DNA]</scope>
    <source>
        <strain evidence="12">cv. LA0716</strain>
    </source>
</reference>
<dbReference type="InterPro" id="IPR040221">
    <property type="entry name" value="CDCA7/CDA7L"/>
</dbReference>
<evidence type="ECO:0000256" key="9">
    <source>
        <dbReference type="ARBA" id="ARBA00023242"/>
    </source>
</evidence>
<dbReference type="PANTHER" id="PTHR31169">
    <property type="entry name" value="OS05G0300700 PROTEIN"/>
    <property type="match status" value="1"/>
</dbReference>
<gene>
    <name evidence="13" type="primary">LOC107009091</name>
</gene>
<dbReference type="RefSeq" id="XP_015063848.1">
    <property type="nucleotide sequence ID" value="XM_015208362.2"/>
</dbReference>
<reference evidence="13" key="2">
    <citation type="submission" date="2025-08" db="UniProtKB">
        <authorList>
            <consortium name="RefSeq"/>
        </authorList>
    </citation>
    <scope>IDENTIFICATION</scope>
</reference>
<evidence type="ECO:0000256" key="10">
    <source>
        <dbReference type="SAM" id="MobiDB-lite"/>
    </source>
</evidence>
<evidence type="ECO:0000256" key="1">
    <source>
        <dbReference type="ARBA" id="ARBA00004123"/>
    </source>
</evidence>
<feature type="compositionally biased region" description="Polar residues" evidence="10">
    <location>
        <begin position="13"/>
        <end position="24"/>
    </location>
</feature>
<feature type="compositionally biased region" description="Polar residues" evidence="10">
    <location>
        <begin position="67"/>
        <end position="90"/>
    </location>
</feature>
<keyword evidence="12" id="KW-1185">Reference proteome</keyword>
<evidence type="ECO:0000256" key="3">
    <source>
        <dbReference type="ARBA" id="ARBA00022490"/>
    </source>
</evidence>
<keyword evidence="5" id="KW-0597">Phosphoprotein</keyword>
<evidence type="ECO:0000259" key="11">
    <source>
        <dbReference type="Pfam" id="PF10497"/>
    </source>
</evidence>
<dbReference type="PANTHER" id="PTHR31169:SF23">
    <property type="entry name" value="OS03G0572250 PROTEIN"/>
    <property type="match status" value="1"/>
</dbReference>
<keyword evidence="8" id="KW-0804">Transcription</keyword>